<evidence type="ECO:0000256" key="1">
    <source>
        <dbReference type="ARBA" id="ARBA00006194"/>
    </source>
</evidence>
<dbReference type="GO" id="GO:0003735">
    <property type="term" value="F:structural constituent of ribosome"/>
    <property type="evidence" value="ECO:0007669"/>
    <property type="project" value="InterPro"/>
</dbReference>
<reference evidence="4" key="1">
    <citation type="journal article" date="2020" name="Mitochondrial DNA Part B Resour">
        <title>Complete mitochondrial genome of Micractinium singularis MM0003 (Chlorellaceae, Trebouxiophyceae).</title>
        <authorList>
            <person name="Jo S.-W."/>
            <person name="Kang N.S."/>
            <person name="Chae H."/>
            <person name="Lee J.A."/>
            <person name="Kim K.M."/>
            <person name="Yoon M."/>
            <person name="Hong J.W."/>
            <person name="Yoon H.-S."/>
        </authorList>
    </citation>
    <scope>NUCLEOTIDE SEQUENCE</scope>
    <source>
        <strain evidence="4">MM0003</strain>
    </source>
</reference>
<dbReference type="GO" id="GO:0005840">
    <property type="term" value="C:ribosome"/>
    <property type="evidence" value="ECO:0007669"/>
    <property type="project" value="UniProtKB-KW"/>
</dbReference>
<geneLocation type="mitochondrion" evidence="4"/>
<name>A0A6M3RVX4_9CHLO</name>
<keyword evidence="3" id="KW-0687">Ribonucleoprotein</keyword>
<accession>A0A6M3RVX4</accession>
<dbReference type="SUPFAM" id="SSF53137">
    <property type="entry name" value="Translational machinery components"/>
    <property type="match status" value="1"/>
</dbReference>
<dbReference type="FunFam" id="3.30.420.80:FF:000010">
    <property type="entry name" value="30S ribosomal protein S11"/>
    <property type="match status" value="1"/>
</dbReference>
<dbReference type="HAMAP" id="MF_01310">
    <property type="entry name" value="Ribosomal_uS11"/>
    <property type="match status" value="1"/>
</dbReference>
<dbReference type="GO" id="GO:0006412">
    <property type="term" value="P:translation"/>
    <property type="evidence" value="ECO:0007669"/>
    <property type="project" value="InterPro"/>
</dbReference>
<keyword evidence="4" id="KW-0496">Mitochondrion</keyword>
<dbReference type="GO" id="GO:1990904">
    <property type="term" value="C:ribonucleoprotein complex"/>
    <property type="evidence" value="ECO:0007669"/>
    <property type="project" value="UniProtKB-KW"/>
</dbReference>
<sequence length="122" mass="13372">MSKFLKKTNEKGIIHIQSTRNNTIITLTDLQGNCKFWSSAGNIGFKNSRKSTSYAAQAVAEMVATKALNLGFDSVMIKIKGLGYGKFSAIRALSKSKLSVTKIVELTPIAHNGCRPPKKRRV</sequence>
<dbReference type="InterPro" id="IPR001971">
    <property type="entry name" value="Ribosomal_uS11"/>
</dbReference>
<evidence type="ECO:0000313" key="4">
    <source>
        <dbReference type="EMBL" id="QJD26730.1"/>
    </source>
</evidence>
<dbReference type="PIRSF" id="PIRSF002131">
    <property type="entry name" value="Ribosomal_S11"/>
    <property type="match status" value="1"/>
</dbReference>
<dbReference type="NCBIfam" id="NF003698">
    <property type="entry name" value="PRK05309.1"/>
    <property type="match status" value="1"/>
</dbReference>
<dbReference type="EMBL" id="MN894286">
    <property type="protein sequence ID" value="QJD26730.1"/>
    <property type="molecule type" value="Genomic_DNA"/>
</dbReference>
<keyword evidence="2 4" id="KW-0689">Ribosomal protein</keyword>
<dbReference type="PANTHER" id="PTHR11759">
    <property type="entry name" value="40S RIBOSOMAL PROTEIN S14/30S RIBOSOMAL PROTEIN S11"/>
    <property type="match status" value="1"/>
</dbReference>
<evidence type="ECO:0000256" key="3">
    <source>
        <dbReference type="ARBA" id="ARBA00023274"/>
    </source>
</evidence>
<dbReference type="InterPro" id="IPR036967">
    <property type="entry name" value="Ribosomal_uS11_sf"/>
</dbReference>
<proteinExistence type="inferred from homology"/>
<gene>
    <name evidence="4" type="primary">rps11</name>
</gene>
<dbReference type="Pfam" id="PF00411">
    <property type="entry name" value="Ribosomal_S11"/>
    <property type="match status" value="1"/>
</dbReference>
<dbReference type="AlphaFoldDB" id="A0A6M3RVX4"/>
<reference evidence="4" key="2">
    <citation type="submission" date="2020-01" db="EMBL/GenBank/DDBJ databases">
        <authorList>
            <person name="Hong J.-W."/>
        </authorList>
    </citation>
    <scope>NUCLEOTIDE SEQUENCE</scope>
    <source>
        <strain evidence="4">MM0003</strain>
    </source>
</reference>
<evidence type="ECO:0000256" key="2">
    <source>
        <dbReference type="ARBA" id="ARBA00022980"/>
    </source>
</evidence>
<protein>
    <submittedName>
        <fullName evidence="4">30S ribosomal protein S11</fullName>
    </submittedName>
</protein>
<organism evidence="4">
    <name type="scientific">Micractinium singularis</name>
    <dbReference type="NCBI Taxonomy" id="2607981"/>
    <lineage>
        <taxon>Eukaryota</taxon>
        <taxon>Viridiplantae</taxon>
        <taxon>Chlorophyta</taxon>
        <taxon>core chlorophytes</taxon>
        <taxon>Trebouxiophyceae</taxon>
        <taxon>Chlorellales</taxon>
        <taxon>Chlorellaceae</taxon>
        <taxon>Chlorella clade</taxon>
        <taxon>Micractinium</taxon>
    </lineage>
</organism>
<comment type="similarity">
    <text evidence="1">Belongs to the universal ribosomal protein uS11 family.</text>
</comment>
<dbReference type="Gene3D" id="3.30.420.80">
    <property type="entry name" value="Ribosomal protein S11"/>
    <property type="match status" value="1"/>
</dbReference>